<dbReference type="SUPFAM" id="SSF50998">
    <property type="entry name" value="Quinoprotein alcohol dehydrogenase-like"/>
    <property type="match status" value="1"/>
</dbReference>
<dbReference type="AlphaFoldDB" id="F6B424"/>
<name>F6B424_DESCC</name>
<dbReference type="RefSeq" id="WP_013810069.1">
    <property type="nucleotide sequence ID" value="NC_015565.1"/>
</dbReference>
<dbReference type="KEGG" id="dca:Desca_1219"/>
<dbReference type="Proteomes" id="UP000009226">
    <property type="component" value="Chromosome"/>
</dbReference>
<proteinExistence type="predicted"/>
<dbReference type="EMBL" id="CP002736">
    <property type="protein sequence ID" value="AEF94079.1"/>
    <property type="molecule type" value="Genomic_DNA"/>
</dbReference>
<accession>F6B424</accession>
<reference evidence="1" key="1">
    <citation type="submission" date="2011-05" db="EMBL/GenBank/DDBJ databases">
        <title>Complete sequence of Desulfotomaculum carboxydivorans CO-1-SRB.</title>
        <authorList>
            <consortium name="US DOE Joint Genome Institute"/>
            <person name="Lucas S."/>
            <person name="Han J."/>
            <person name="Lapidus A."/>
            <person name="Cheng J.-F."/>
            <person name="Goodwin L."/>
            <person name="Pitluck S."/>
            <person name="Peters L."/>
            <person name="Mikhailova N."/>
            <person name="Lu M."/>
            <person name="Han C."/>
            <person name="Tapia R."/>
            <person name="Land M."/>
            <person name="Hauser L."/>
            <person name="Kyrpides N."/>
            <person name="Ivanova N."/>
            <person name="Pagani I."/>
            <person name="Stams A."/>
            <person name="Plugge C."/>
            <person name="Muyzer G."/>
            <person name="Kuever J."/>
            <person name="Parshina S."/>
            <person name="Ivanova A."/>
            <person name="Nazina T."/>
            <person name="Woyke T."/>
        </authorList>
    </citation>
    <scope>NUCLEOTIDE SEQUENCE [LARGE SCALE GENOMIC DNA]</scope>
    <source>
        <strain evidence="1">CO-1-SRB</strain>
    </source>
</reference>
<keyword evidence="2" id="KW-1185">Reference proteome</keyword>
<dbReference type="HOGENOM" id="CLU_825970_0_0_9"/>
<dbReference type="InterPro" id="IPR011047">
    <property type="entry name" value="Quinoprotein_ADH-like_sf"/>
</dbReference>
<dbReference type="eggNOG" id="COG1388">
    <property type="taxonomic scope" value="Bacteria"/>
</dbReference>
<evidence type="ECO:0000313" key="2">
    <source>
        <dbReference type="Proteomes" id="UP000009226"/>
    </source>
</evidence>
<gene>
    <name evidence="1" type="ordered locus">Desca_1219</name>
</gene>
<evidence type="ECO:0000313" key="1">
    <source>
        <dbReference type="EMBL" id="AEF94079.1"/>
    </source>
</evidence>
<organism evidence="1 2">
    <name type="scientific">Desulfotomaculum nigrificans (strain DSM 14880 / VKM B-2319 / CO-1-SRB)</name>
    <name type="common">Desulfotomaculum carboxydivorans</name>
    <dbReference type="NCBI Taxonomy" id="868595"/>
    <lineage>
        <taxon>Bacteria</taxon>
        <taxon>Bacillati</taxon>
        <taxon>Bacillota</taxon>
        <taxon>Clostridia</taxon>
        <taxon>Eubacteriales</taxon>
        <taxon>Desulfotomaculaceae</taxon>
        <taxon>Desulfotomaculum</taxon>
    </lineage>
</organism>
<sequence>MPRANLFWQATLGGPLLVASGNIRTAGPKDVVAASNQTIFVSIPRTGGYLLTDQININQPVLSLAIGFPVMGLEHIFVGTREKILVYGNRQGKIVQVTQTPTETGVEFTDLLVADLDGDGTTELIGATGEANSLLVYQLISPPGAEIRTELLAIRQLPGTPISLAVFNSTPQGPTLLVVAYRNNQNTGILTLFLTERGFGEGPAITNFTPQITGLAAADLLAEPGEELAVGGRDGAVRIVKANDRLNIRLTTNSLGSTISAITAGLLAQNGAQLVAGTPGSYVFGFPKPLQPSPHWAFRAIGPINDLALADERVVVGTTNGFLQVWEVK</sequence>
<protein>
    <submittedName>
        <fullName evidence="1">FG-GAP repeat-containing protein</fullName>
    </submittedName>
</protein>